<accession>E6ZQW7</accession>
<sequence length="1514" mass="162290">MAASTIVLTLLSLLSSWVVLMGSVISALRAKRRCGRTGQGGWRRVQLCVCLLDALLLLAVAPLFVVHEKSDAADSIWDTGFKTPATTFAVVVALVLRPVIFTAVAASAHVKRRSTKRLQVVLPLAAVAVVAGIATVAAVRCSSLVRQSTSCAAAPFIKILIITSQIIFAACATTFLFMIASSTKSTNKSPQRPRTHPRTSTVAPRAPSLSLLIHTQPDPWTRHIDLDSPIKEFGQHRPRPAPSPNYGPQLVHGILGTTGSEAATASLGYASAVASSTNPYYLGGSVLSLASRDALNGGAASRIDLVAAGAGRYATTTSKSSAPLGDFGGASLSSRTPSPGLMGEESRPHSRLSATATEELLLDRRAQNSSVGSEGESVRVRSFSLQLAACLSSLWCPIALSSTALLMTSSSGQTFILLASFCFPATVLLIQELALGCSSSKQHPSSKVIPQIQYPATEPSSPRASTASSAVIVYDTPDSLRNRRPHLRSRSLPLESELNGYTLLNNTAKQRQSLSSAKSVPYLNKHWAAGKVSGDRVVAPRSSLVRGLNLMLNPKPRLEVLPCAAQQHEYAVKPAKARYGGTRQSIPDHVTSAVVEGLLDAPRGQGQWTADSERTCITQCYAMHAADASSSMVSLRLSEAGGESADGMSRQEQPDEVILVMDDTPGSPRLRTDLPPLNDHADLQSPTKRQPAALRSPLHTPKRPETLPAASPSFSHDDSQVMGNSASRLFSEIMDILRGNTAHSRATDQRGGSSFNQSLRRSPPKGYASIDGDTARKDASKYDSAAEECDTIVIHSLDSSSDFRTAASQGGMHSTASHSLVATRTYDGEALKMISTIEHEHQPAETELVRKGSTSSTLSFSSISSRIRSLRRATNAANATPTASPQVKKIRSRTFASAFGIELGMLNRNGSKGRRDTPGSHIDSSPSTSAGTCPSSLMDLSFSPSPAAARQTARLFGEHETPSPNIGTDNSMQQGAKKAHRRNVSRADSIMDMLDDEHGDTIEEMLDTVDDVSCASHVDEECGSASGWTSEKSLPEQLEVDMDDDGGFGEECEVDLGDMTVHDAWERCFQQDGFESSEDGLFAAKHGGEDVSTEGEGDYDLMGFDTRRLVARAPFLDTVEEEPEDELAADGSELQQLSSAQHDLLDATSDDVQDKSSSNADRVNGIEDAAGASRESLLLEREAEQRRITELLMEHEVMFPHKTLSRIEEVTEAATTLRASGFRTISAASASKLIGDKTSSTADAGSIRLGLPLSLACQGAEEGSGSDTPDSKSTVSADTVEVDDCEPEPEERQLPFVTPRSRMRRRAAAGRRAAIRSFSGQATSPGLLRSPGEQAQVDPSPRSRSVRLGQLGMDQGIWMQSPVKLQLDDSASADNDESSFQLIDTSSSDVASRSTRLRRTLSLTRSKATTEPKAPTALTMRKLVRLDHRDSPKRELRDRLAKTHSASQTGIEGNSTSSPQHEKRLPHKPIKKRRKSRIKGVAVMIARHQFTVVDEDDSLIQRYSAAAQPRGASE</sequence>
<gene>
    <name evidence="3" type="ORF">sr16093</name>
</gene>
<feature type="transmembrane region" description="Helical" evidence="2">
    <location>
        <begin position="45"/>
        <end position="65"/>
    </location>
</feature>
<feature type="region of interest" description="Disordered" evidence="1">
    <location>
        <begin position="661"/>
        <end position="722"/>
    </location>
</feature>
<feature type="region of interest" description="Disordered" evidence="1">
    <location>
        <begin position="185"/>
        <end position="204"/>
    </location>
</feature>
<feature type="compositionally biased region" description="Polar residues" evidence="1">
    <location>
        <begin position="922"/>
        <end position="935"/>
    </location>
</feature>
<feature type="region of interest" description="Disordered" evidence="1">
    <location>
        <begin position="906"/>
        <end position="984"/>
    </location>
</feature>
<reference evidence="3 4" key="1">
    <citation type="journal article" date="2010" name="Science">
        <title>Pathogenicity determinants in smut fungi revealed by genome comparison.</title>
        <authorList>
            <person name="Schirawski J."/>
            <person name="Mannhaupt G."/>
            <person name="Muench K."/>
            <person name="Brefort T."/>
            <person name="Schipper K."/>
            <person name="Doehlemann G."/>
            <person name="Di Stasio M."/>
            <person name="Roessel N."/>
            <person name="Mendoza-Mendoza A."/>
            <person name="Pester D."/>
            <person name="Mueller O."/>
            <person name="Winterberg B."/>
            <person name="Meyer E."/>
            <person name="Ghareeb H."/>
            <person name="Wollenberg T."/>
            <person name="Muensterkoetter M."/>
            <person name="Wong P."/>
            <person name="Walter M."/>
            <person name="Stukenbrock E."/>
            <person name="Gueldener U."/>
            <person name="Kahmann R."/>
        </authorList>
    </citation>
    <scope>NUCLEOTIDE SEQUENCE [LARGE SCALE GENOMIC DNA]</scope>
    <source>
        <strain evidence="4">SRZ2</strain>
    </source>
</reference>
<feature type="region of interest" description="Disordered" evidence="1">
    <location>
        <begin position="1258"/>
        <end position="1344"/>
    </location>
</feature>
<feature type="compositionally biased region" description="Low complexity" evidence="1">
    <location>
        <begin position="872"/>
        <end position="883"/>
    </location>
</feature>
<feature type="region of interest" description="Disordered" evidence="1">
    <location>
        <begin position="742"/>
        <end position="781"/>
    </location>
</feature>
<dbReference type="EMBL" id="FQ311437">
    <property type="protein sequence ID" value="CBQ69624.1"/>
    <property type="molecule type" value="Genomic_DNA"/>
</dbReference>
<feature type="compositionally biased region" description="Polar residues" evidence="1">
    <location>
        <begin position="1444"/>
        <end position="1459"/>
    </location>
</feature>
<name>E6ZQW7_SPORE</name>
<dbReference type="eggNOG" id="ENOG502R337">
    <property type="taxonomic scope" value="Eukaryota"/>
</dbReference>
<feature type="transmembrane region" description="Helical" evidence="2">
    <location>
        <begin position="85"/>
        <end position="108"/>
    </location>
</feature>
<dbReference type="HOGENOM" id="CLU_252317_0_0_1"/>
<evidence type="ECO:0000256" key="1">
    <source>
        <dbReference type="SAM" id="MobiDB-lite"/>
    </source>
</evidence>
<feature type="compositionally biased region" description="Polar residues" evidence="1">
    <location>
        <begin position="1265"/>
        <end position="1277"/>
    </location>
</feature>
<feature type="compositionally biased region" description="Basic and acidic residues" evidence="1">
    <location>
        <begin position="1424"/>
        <end position="1441"/>
    </location>
</feature>
<protein>
    <submittedName>
        <fullName evidence="3">Uncharacterized protein</fullName>
    </submittedName>
</protein>
<keyword evidence="2" id="KW-0472">Membrane</keyword>
<feature type="transmembrane region" description="Helical" evidence="2">
    <location>
        <begin position="120"/>
        <end position="139"/>
    </location>
</feature>
<evidence type="ECO:0000256" key="2">
    <source>
        <dbReference type="SAM" id="Phobius"/>
    </source>
</evidence>
<feature type="compositionally biased region" description="Polar residues" evidence="1">
    <location>
        <begin position="1380"/>
        <end position="1391"/>
    </location>
</feature>
<feature type="transmembrane region" description="Helical" evidence="2">
    <location>
        <begin position="387"/>
        <end position="408"/>
    </location>
</feature>
<evidence type="ECO:0000313" key="3">
    <source>
        <dbReference type="EMBL" id="CBQ69624.1"/>
    </source>
</evidence>
<proteinExistence type="predicted"/>
<feature type="region of interest" description="Disordered" evidence="1">
    <location>
        <begin position="1378"/>
        <end position="1477"/>
    </location>
</feature>
<feature type="region of interest" description="Disordered" evidence="1">
    <location>
        <begin position="872"/>
        <end position="891"/>
    </location>
</feature>
<feature type="region of interest" description="Disordered" evidence="1">
    <location>
        <begin position="1148"/>
        <end position="1167"/>
    </location>
</feature>
<feature type="compositionally biased region" description="Polar residues" evidence="1">
    <location>
        <begin position="750"/>
        <end position="760"/>
    </location>
</feature>
<keyword evidence="2" id="KW-0812">Transmembrane</keyword>
<feature type="compositionally biased region" description="Basic residues" evidence="1">
    <location>
        <begin position="1464"/>
        <end position="1477"/>
    </location>
</feature>
<keyword evidence="2" id="KW-1133">Transmembrane helix</keyword>
<feature type="region of interest" description="Disordered" evidence="1">
    <location>
        <begin position="324"/>
        <end position="350"/>
    </location>
</feature>
<dbReference type="Proteomes" id="UP000008867">
    <property type="component" value="Chromosome 16"/>
</dbReference>
<dbReference type="VEuPathDB" id="FungiDB:sr16093"/>
<dbReference type="OrthoDB" id="2554192at2759"/>
<feature type="transmembrane region" description="Helical" evidence="2">
    <location>
        <begin position="6"/>
        <end position="25"/>
    </location>
</feature>
<feature type="transmembrane region" description="Helical" evidence="2">
    <location>
        <begin position="159"/>
        <end position="180"/>
    </location>
</feature>
<keyword evidence="4" id="KW-1185">Reference proteome</keyword>
<evidence type="ECO:0000313" key="4">
    <source>
        <dbReference type="Proteomes" id="UP000008867"/>
    </source>
</evidence>
<feature type="compositionally biased region" description="Polar residues" evidence="1">
    <location>
        <begin position="962"/>
        <end position="974"/>
    </location>
</feature>
<feature type="compositionally biased region" description="Acidic residues" evidence="1">
    <location>
        <begin position="1280"/>
        <end position="1289"/>
    </location>
</feature>
<organism evidence="3 4">
    <name type="scientific">Sporisorium reilianum (strain SRZ2)</name>
    <name type="common">Maize head smut fungus</name>
    <dbReference type="NCBI Taxonomy" id="999809"/>
    <lineage>
        <taxon>Eukaryota</taxon>
        <taxon>Fungi</taxon>
        <taxon>Dikarya</taxon>
        <taxon>Basidiomycota</taxon>
        <taxon>Ustilaginomycotina</taxon>
        <taxon>Ustilaginomycetes</taxon>
        <taxon>Ustilaginales</taxon>
        <taxon>Ustilaginaceae</taxon>
        <taxon>Sporisorium</taxon>
    </lineage>
</organism>